<dbReference type="PANTHER" id="PTHR10882">
    <property type="entry name" value="DIPHTHINE SYNTHASE"/>
    <property type="match status" value="1"/>
</dbReference>
<feature type="domain" description="Tetrapyrrole methylase" evidence="8">
    <location>
        <begin position="1"/>
        <end position="135"/>
    </location>
</feature>
<keyword evidence="5 6" id="KW-0949">S-adenosyl-L-methionine</keyword>
<dbReference type="InterPro" id="IPR035996">
    <property type="entry name" value="4pyrrol_Methylase_sf"/>
</dbReference>
<feature type="binding site" evidence="6 7">
    <location>
        <position position="169"/>
    </location>
    <ligand>
        <name>S-adenosyl-L-methionine</name>
        <dbReference type="ChEBI" id="CHEBI:59789"/>
    </ligand>
</feature>
<dbReference type="STRING" id="644295.Metev_1417"/>
<dbReference type="HAMAP" id="MF_01084">
    <property type="entry name" value="Diphthine_synth"/>
    <property type="match status" value="1"/>
</dbReference>
<dbReference type="GeneID" id="9347056"/>
<dbReference type="Pfam" id="PF00590">
    <property type="entry name" value="TP_methylase"/>
    <property type="match status" value="1"/>
</dbReference>
<sequence length="263" mass="29358">MLNFIGLGLYDEKDISVKGLETIKNADKVYLEFYTSHLFGTDIKKMEQFYGKKIHVLKREDVEQHPDWIDEAKEKNIVFLTGGDSMVATTHVDLRIRAIDKGIKTSVIHGASIASAVCGLTGLQNYRFSKSTTIPFPYTTGRGKTIVSEVPYDTIKSNFEQGLHTLVYLDIDMDKGYMSINKGLEILQGIDKKRRENFINDKIAVGVARAGSYNPVIKADYISSLIDFEFGSPLHILAIPGPLHFIEAEALVKLADGPEQILD</sequence>
<name>D7E9K1_METEZ</name>
<dbReference type="UniPathway" id="UPA00559"/>
<evidence type="ECO:0000256" key="5">
    <source>
        <dbReference type="ARBA" id="ARBA00022691"/>
    </source>
</evidence>
<keyword evidence="10" id="KW-1185">Reference proteome</keyword>
<feature type="binding site" evidence="6 7">
    <location>
        <position position="84"/>
    </location>
    <ligand>
        <name>S-adenosyl-L-methionine</name>
        <dbReference type="ChEBI" id="CHEBI:59789"/>
    </ligand>
</feature>
<dbReference type="InterPro" id="IPR014777">
    <property type="entry name" value="4pyrrole_Mease_sub1"/>
</dbReference>
<dbReference type="Gene3D" id="3.40.1010.10">
    <property type="entry name" value="Cobalt-precorrin-4 Transmethylase, Domain 1"/>
    <property type="match status" value="1"/>
</dbReference>
<dbReference type="EC" id="2.1.1.98" evidence="6"/>
<dbReference type="EMBL" id="CP002069">
    <property type="protein sequence ID" value="ADI74273.1"/>
    <property type="molecule type" value="Genomic_DNA"/>
</dbReference>
<dbReference type="InterPro" id="IPR014776">
    <property type="entry name" value="4pyrrole_Mease_sub2"/>
</dbReference>
<dbReference type="NCBIfam" id="TIGR00522">
    <property type="entry name" value="dph5"/>
    <property type="match status" value="1"/>
</dbReference>
<evidence type="ECO:0000256" key="7">
    <source>
        <dbReference type="PIRSR" id="PIRSR036432-1"/>
    </source>
</evidence>
<comment type="pathway">
    <text evidence="1 6">Protein modification; peptidyl-diphthamide biosynthesis.</text>
</comment>
<dbReference type="GO" id="GO:0032259">
    <property type="term" value="P:methylation"/>
    <property type="evidence" value="ECO:0007669"/>
    <property type="project" value="UniProtKB-KW"/>
</dbReference>
<comment type="subunit">
    <text evidence="6">Homodimer.</text>
</comment>
<organism evidence="9 10">
    <name type="scientific">Methanohalobium evestigatum (strain ATCC BAA-1072 / DSM 3721 / NBRC 107634 / OCM 161 / Z-7303)</name>
    <dbReference type="NCBI Taxonomy" id="644295"/>
    <lineage>
        <taxon>Archaea</taxon>
        <taxon>Methanobacteriati</taxon>
        <taxon>Methanobacteriota</taxon>
        <taxon>Stenosarchaea group</taxon>
        <taxon>Methanomicrobia</taxon>
        <taxon>Methanosarcinales</taxon>
        <taxon>Methanosarcinaceae</taxon>
        <taxon>Methanohalobium</taxon>
    </lineage>
</organism>
<keyword evidence="4 6" id="KW-0808">Transferase</keyword>
<evidence type="ECO:0000256" key="4">
    <source>
        <dbReference type="ARBA" id="ARBA00022679"/>
    </source>
</evidence>
<dbReference type="InterPro" id="IPR004551">
    <property type="entry name" value="Dphthn_synthase"/>
</dbReference>
<dbReference type="InterPro" id="IPR000878">
    <property type="entry name" value="4pyrrol_Mease"/>
</dbReference>
<evidence type="ECO:0000256" key="1">
    <source>
        <dbReference type="ARBA" id="ARBA00005156"/>
    </source>
</evidence>
<dbReference type="GO" id="GO:0017183">
    <property type="term" value="P:protein histidyl modification to diphthamide"/>
    <property type="evidence" value="ECO:0007669"/>
    <property type="project" value="UniProtKB-UniRule"/>
</dbReference>
<comment type="catalytic activity">
    <reaction evidence="6">
        <text>2-[(3S)-amino-3-carboxypropyl]-L-histidyl-[translation elongation factor 2] + 3 S-adenosyl-L-methionine = diphthine-[translation elongation factor 2] + 3 S-adenosyl-L-homocysteine + 3 H(+)</text>
        <dbReference type="Rhea" id="RHEA:36415"/>
        <dbReference type="Rhea" id="RHEA-COMP:9749"/>
        <dbReference type="Rhea" id="RHEA-COMP:10172"/>
        <dbReference type="ChEBI" id="CHEBI:15378"/>
        <dbReference type="ChEBI" id="CHEBI:57856"/>
        <dbReference type="ChEBI" id="CHEBI:59789"/>
        <dbReference type="ChEBI" id="CHEBI:73995"/>
        <dbReference type="ChEBI" id="CHEBI:82696"/>
        <dbReference type="EC" id="2.1.1.98"/>
    </reaction>
</comment>
<evidence type="ECO:0000313" key="9">
    <source>
        <dbReference type="EMBL" id="ADI74273.1"/>
    </source>
</evidence>
<dbReference type="Gene3D" id="3.30.950.10">
    <property type="entry name" value="Methyltransferase, Cobalt-precorrin-4 Transmethylase, Domain 2"/>
    <property type="match status" value="1"/>
</dbReference>
<evidence type="ECO:0000313" key="10">
    <source>
        <dbReference type="Proteomes" id="UP000000391"/>
    </source>
</evidence>
<reference evidence="9 10" key="1">
    <citation type="submission" date="2010-06" db="EMBL/GenBank/DDBJ databases">
        <title>Complete sequence chromosome of Methanohalobium evestigatum Z-7303.</title>
        <authorList>
            <consortium name="US DOE Joint Genome Institute"/>
            <person name="Lucas S."/>
            <person name="Copeland A."/>
            <person name="Lapidus A."/>
            <person name="Cheng J.-F."/>
            <person name="Bruce D."/>
            <person name="Goodwin L."/>
            <person name="Pitluck S."/>
            <person name="Saunders E."/>
            <person name="Detter J.C."/>
            <person name="Han C."/>
            <person name="Tapia R."/>
            <person name="Land M."/>
            <person name="Hauser L."/>
            <person name="Kyrpides N."/>
            <person name="Mikhailova N."/>
            <person name="Sieprawska-Lupa M."/>
            <person name="Whitman W.B."/>
            <person name="Anderson I."/>
            <person name="Woyke T."/>
        </authorList>
    </citation>
    <scope>NUCLEOTIDE SEQUENCE [LARGE SCALE GENOMIC DNA]</scope>
    <source>
        <strain evidence="10">ATCC BAA-1072 / DSM 3721 / NBRC 107634 / OCM 161 / Z-7303</strain>
    </source>
</reference>
<evidence type="ECO:0000259" key="8">
    <source>
        <dbReference type="Pfam" id="PF00590"/>
    </source>
</evidence>
<evidence type="ECO:0000256" key="6">
    <source>
        <dbReference type="HAMAP-Rule" id="MF_01084"/>
    </source>
</evidence>
<dbReference type="RefSeq" id="WP_013194838.1">
    <property type="nucleotide sequence ID" value="NC_014253.1"/>
</dbReference>
<dbReference type="GO" id="GO:0004164">
    <property type="term" value="F:diphthine synthase activity"/>
    <property type="evidence" value="ECO:0007669"/>
    <property type="project" value="UniProtKB-UniRule"/>
</dbReference>
<dbReference type="HOGENOM" id="CLU_066040_0_0_2"/>
<dbReference type="KEGG" id="mev:Metev_1417"/>
<dbReference type="Proteomes" id="UP000000391">
    <property type="component" value="Chromosome"/>
</dbReference>
<dbReference type="PANTHER" id="PTHR10882:SF0">
    <property type="entry name" value="DIPHTHINE METHYL ESTER SYNTHASE"/>
    <property type="match status" value="1"/>
</dbReference>
<feature type="binding site" evidence="6 7">
    <location>
        <position position="235"/>
    </location>
    <ligand>
        <name>S-adenosyl-L-methionine</name>
        <dbReference type="ChEBI" id="CHEBI:59789"/>
    </ligand>
</feature>
<feature type="binding site" evidence="6 7">
    <location>
        <begin position="112"/>
        <end position="113"/>
    </location>
    <ligand>
        <name>S-adenosyl-L-methionine</name>
        <dbReference type="ChEBI" id="CHEBI:59789"/>
    </ligand>
</feature>
<keyword evidence="3 6" id="KW-0489">Methyltransferase</keyword>
<evidence type="ECO:0000256" key="3">
    <source>
        <dbReference type="ARBA" id="ARBA00022603"/>
    </source>
</evidence>
<comment type="function">
    <text evidence="6">S-adenosyl-L-methionine-dependent methyltransferase that catalyzes the trimethylation of the amino group of the modified target histidine residue in translation elongation factor 2 (EF-2), to form an intermediate called diphthine. The three successive methylation reactions represent the second step of diphthamide biosynthesis.</text>
</comment>
<proteinExistence type="inferred from homology"/>
<dbReference type="CDD" id="cd11647">
    <property type="entry name" value="DHP5_DphB"/>
    <property type="match status" value="1"/>
</dbReference>
<protein>
    <recommendedName>
        <fullName evidence="6">Diphthine synthase</fullName>
        <ecNumber evidence="6">2.1.1.98</ecNumber>
    </recommendedName>
    <alternativeName>
        <fullName evidence="6">Diphthamide biosynthesis methyltransferase</fullName>
    </alternativeName>
</protein>
<evidence type="ECO:0000256" key="2">
    <source>
        <dbReference type="ARBA" id="ARBA00006729"/>
    </source>
</evidence>
<dbReference type="OrthoDB" id="39139at2157"/>
<dbReference type="PIRSF" id="PIRSF036432">
    <property type="entry name" value="Diphthine_synth"/>
    <property type="match status" value="1"/>
</dbReference>
<feature type="binding site" evidence="6 7">
    <location>
        <position position="9"/>
    </location>
    <ligand>
        <name>S-adenosyl-L-methionine</name>
        <dbReference type="ChEBI" id="CHEBI:59789"/>
    </ligand>
</feature>
<comment type="similarity">
    <text evidence="2 6">Belongs to the diphthine synthase family.</text>
</comment>
<feature type="binding site" evidence="6 7">
    <location>
        <position position="87"/>
    </location>
    <ligand>
        <name>S-adenosyl-L-methionine</name>
        <dbReference type="ChEBI" id="CHEBI:59789"/>
    </ligand>
</feature>
<feature type="binding site" evidence="6 7">
    <location>
        <position position="210"/>
    </location>
    <ligand>
        <name>S-adenosyl-L-methionine</name>
        <dbReference type="ChEBI" id="CHEBI:59789"/>
    </ligand>
</feature>
<dbReference type="AlphaFoldDB" id="D7E9K1"/>
<accession>D7E9K1</accession>
<dbReference type="SUPFAM" id="SSF53790">
    <property type="entry name" value="Tetrapyrrole methylase"/>
    <property type="match status" value="1"/>
</dbReference>
<gene>
    <name evidence="6" type="primary">dphB</name>
    <name evidence="9" type="ordered locus">Metev_1417</name>
</gene>